<dbReference type="GO" id="GO:0039694">
    <property type="term" value="P:viral RNA genome replication"/>
    <property type="evidence" value="ECO:0007669"/>
    <property type="project" value="InterPro"/>
</dbReference>
<dbReference type="CDD" id="cd23172">
    <property type="entry name" value="ps-ssRNAv_Astroviridae_RdRp"/>
    <property type="match status" value="1"/>
</dbReference>
<reference evidence="11" key="2">
    <citation type="submission" date="2024-02" db="EMBL/GenBank/DDBJ databases">
        <authorList>
            <person name="Hu B."/>
        </authorList>
    </citation>
    <scope>NUCLEOTIDE SEQUENCE</scope>
    <source>
        <strain evidence="11">18A/Kenya/BAT0736/2015</strain>
    </source>
</reference>
<evidence type="ECO:0000259" key="10">
    <source>
        <dbReference type="PROSITE" id="PS50507"/>
    </source>
</evidence>
<dbReference type="InterPro" id="IPR001205">
    <property type="entry name" value="RNA-dir_pol_C"/>
</dbReference>
<evidence type="ECO:0000256" key="9">
    <source>
        <dbReference type="ARBA" id="ARBA00022953"/>
    </source>
</evidence>
<dbReference type="GO" id="GO:0000166">
    <property type="term" value="F:nucleotide binding"/>
    <property type="evidence" value="ECO:0007669"/>
    <property type="project" value="UniProtKB-KW"/>
</dbReference>
<dbReference type="EMBL" id="PP711863">
    <property type="protein sequence ID" value="XBH23898.1"/>
    <property type="molecule type" value="Genomic_RNA"/>
</dbReference>
<dbReference type="InterPro" id="IPR007094">
    <property type="entry name" value="RNA-dir_pol_PSvirus"/>
</dbReference>
<keyword evidence="4" id="KW-0696">RNA-directed RNA polymerase</keyword>
<dbReference type="InterPro" id="IPR043128">
    <property type="entry name" value="Rev_trsase/Diguanyl_cyclase"/>
</dbReference>
<dbReference type="GO" id="GO:0003968">
    <property type="term" value="F:RNA-directed RNA polymerase activity"/>
    <property type="evidence" value="ECO:0007669"/>
    <property type="project" value="UniProtKB-KW"/>
</dbReference>
<accession>A0AAU7E2R7</accession>
<evidence type="ECO:0000256" key="5">
    <source>
        <dbReference type="ARBA" id="ARBA00022679"/>
    </source>
</evidence>
<evidence type="ECO:0000313" key="11">
    <source>
        <dbReference type="EMBL" id="XBH23898.1"/>
    </source>
</evidence>
<evidence type="ECO:0000256" key="8">
    <source>
        <dbReference type="ARBA" id="ARBA00022758"/>
    </source>
</evidence>
<keyword evidence="8" id="KW-0688">Ribosomal frameshifting</keyword>
<keyword evidence="7" id="KW-0547">Nucleotide-binding</keyword>
<evidence type="ECO:0000256" key="6">
    <source>
        <dbReference type="ARBA" id="ARBA00022695"/>
    </source>
</evidence>
<evidence type="ECO:0000256" key="1">
    <source>
        <dbReference type="ARBA" id="ARBA00005873"/>
    </source>
</evidence>
<dbReference type="InterPro" id="IPR043502">
    <property type="entry name" value="DNA/RNA_pol_sf"/>
</dbReference>
<dbReference type="Pfam" id="PF00680">
    <property type="entry name" value="RdRP_1"/>
    <property type="match status" value="1"/>
</dbReference>
<comment type="subunit">
    <text evidence="2">Monomer.</text>
</comment>
<evidence type="ECO:0000256" key="2">
    <source>
        <dbReference type="ARBA" id="ARBA00011245"/>
    </source>
</evidence>
<reference evidence="11" key="1">
    <citation type="journal article" date="2024" name="Microbiome">
        <title>Substantial viral diversity in bats and rodents from East Africa: insights into evolution, recombination, and cocirculation.</title>
        <authorList>
            <person name="Wang D."/>
            <person name="Yang X."/>
            <person name="Ren Z."/>
            <person name="Hu B."/>
            <person name="Zhao H."/>
            <person name="Yang K."/>
            <person name="Shi P."/>
            <person name="Zhang Z."/>
            <person name="Feng Q."/>
            <person name="Nawenja C.V."/>
            <person name="Obanda V."/>
            <person name="Robert K."/>
            <person name="Nalikka B."/>
            <person name="Waruhiu C.N."/>
            <person name="Ochola G.O."/>
            <person name="Onyuok S.O."/>
            <person name="Ochieng H."/>
            <person name="Li B."/>
            <person name="Zhu Y."/>
            <person name="Si H."/>
            <person name="Yin J."/>
            <person name="Kristiansen K."/>
            <person name="Jin X."/>
            <person name="Xu X."/>
            <person name="Xiao M."/>
            <person name="Agwanda B."/>
            <person name="Ommeh S."/>
            <person name="Li J."/>
            <person name="Shi Z.L."/>
        </authorList>
    </citation>
    <scope>NUCLEOTIDE SEQUENCE</scope>
    <source>
        <strain evidence="11">18A/Kenya/BAT0736/2015</strain>
    </source>
</reference>
<keyword evidence="9" id="KW-0693">Viral RNA replication</keyword>
<dbReference type="Gene3D" id="3.30.70.270">
    <property type="match status" value="1"/>
</dbReference>
<organism evidence="11">
    <name type="scientific">Miniopterus bat astrovirus</name>
    <dbReference type="NCBI Taxonomy" id="3141885"/>
    <lineage>
        <taxon>Viruses</taxon>
        <taxon>Riboviria</taxon>
        <taxon>Orthornavirae</taxon>
        <taxon>Pisuviricota</taxon>
        <taxon>Stelpaviricetes</taxon>
        <taxon>Stellavirales</taxon>
        <taxon>Astroviridae</taxon>
    </lineage>
</organism>
<evidence type="ECO:0000256" key="7">
    <source>
        <dbReference type="ARBA" id="ARBA00022741"/>
    </source>
</evidence>
<sequence>MKLDAWKDFLHQGERTVLPPELPLIGRVDIDRPISDWYEPNDPLLGLLPRPPVQELCYGPSVWGYDAYGKSFEKFFYAKPVDNISKVYPREWRFASYQLIREYGYLKGTHVLDIVSTVKNVESTPGFPKFLYWQTEAEFLDERGYADYVRQYEDIKNGERPQVLWYLFLKKEILKETKIRDGDIRQIVCPDPIYSRIGAMFEQDQNNRMKSNTRWRQGQCGWSPFEGGFDEIFSRLDRPGNKFIEFDWTRFDGTIPVEVFKHIKNFRFSLLDKVYQTEVNRSIYEWYVDQLLNRHVLLPSGEITLQDRGNPSGQISTTMDNNMVNTFLQAFEFAYLFPELDHNELCTLYTEVDSIVYGDDRVSSWPIVPDDYITRVVAMYEHIFGMWVKPDKVRVTSTLVGVTFCGFTAIFKDGLYLPVPSDAWKFICSTIKPVKSLPDFDALVGKILSYQILTYNLPDDDPVKVWFESAYAALSRHVRVDGGEPLPLFTRDMLDYLWRGGPKDNYGGRPQA</sequence>
<name>A0AAU7E2R7_9VIRU</name>
<dbReference type="PROSITE" id="PS50507">
    <property type="entry name" value="RDRP_SSRNA_POS"/>
    <property type="match status" value="1"/>
</dbReference>
<keyword evidence="6" id="KW-0548">Nucleotidyltransferase</keyword>
<comment type="similarity">
    <text evidence="1">Belongs to the astroviridae polyprotein 1AB family.</text>
</comment>
<evidence type="ECO:0000256" key="4">
    <source>
        <dbReference type="ARBA" id="ARBA00022484"/>
    </source>
</evidence>
<dbReference type="SUPFAM" id="SSF56672">
    <property type="entry name" value="DNA/RNA polymerases"/>
    <property type="match status" value="1"/>
</dbReference>
<protein>
    <recommendedName>
        <fullName evidence="3">Non-structural polyprotein 1AB</fullName>
    </recommendedName>
</protein>
<proteinExistence type="inferred from homology"/>
<feature type="domain" description="RdRp catalytic" evidence="10">
    <location>
        <begin position="241"/>
        <end position="373"/>
    </location>
</feature>
<dbReference type="GO" id="GO:0006351">
    <property type="term" value="P:DNA-templated transcription"/>
    <property type="evidence" value="ECO:0007669"/>
    <property type="project" value="InterPro"/>
</dbReference>
<evidence type="ECO:0000256" key="3">
    <source>
        <dbReference type="ARBA" id="ARBA00019743"/>
    </source>
</evidence>
<dbReference type="GO" id="GO:0003723">
    <property type="term" value="F:RNA binding"/>
    <property type="evidence" value="ECO:0007669"/>
    <property type="project" value="InterPro"/>
</dbReference>
<dbReference type="GO" id="GO:0075523">
    <property type="term" value="P:viral translational frameshifting"/>
    <property type="evidence" value="ECO:0007669"/>
    <property type="project" value="UniProtKB-KW"/>
</dbReference>
<keyword evidence="5" id="KW-0808">Transferase</keyword>